<dbReference type="KEGG" id="dat:HRM2_32330"/>
<evidence type="ECO:0000256" key="1">
    <source>
        <dbReference type="SAM" id="Coils"/>
    </source>
</evidence>
<evidence type="ECO:0008006" key="5">
    <source>
        <dbReference type="Google" id="ProtNLM"/>
    </source>
</evidence>
<reference evidence="3 4" key="1">
    <citation type="journal article" date="2009" name="Environ. Microbiol.">
        <title>Genome sequence of Desulfobacterium autotrophicum HRM2, a marine sulfate reducer oxidizing organic carbon completely to carbon dioxide.</title>
        <authorList>
            <person name="Strittmatter A.W."/>
            <person name="Liesegang H."/>
            <person name="Rabus R."/>
            <person name="Decker I."/>
            <person name="Amann J."/>
            <person name="Andres S."/>
            <person name="Henne A."/>
            <person name="Fricke W.F."/>
            <person name="Martinez-Arias R."/>
            <person name="Bartels D."/>
            <person name="Goesmann A."/>
            <person name="Krause L."/>
            <person name="Puehler A."/>
            <person name="Klenk H.P."/>
            <person name="Richter M."/>
            <person name="Schuler M."/>
            <person name="Gloeckner F.O."/>
            <person name="Meyerdierks A."/>
            <person name="Gottschalk G."/>
            <person name="Amann R."/>
        </authorList>
    </citation>
    <scope>NUCLEOTIDE SEQUENCE [LARGE SCALE GENOMIC DNA]</scope>
    <source>
        <strain evidence="4">ATCC 43914 / DSM 3382 / HRM2</strain>
    </source>
</reference>
<keyword evidence="1" id="KW-0175">Coiled coil</keyword>
<feature type="coiled-coil region" evidence="1">
    <location>
        <begin position="69"/>
        <end position="96"/>
    </location>
</feature>
<dbReference type="HOGENOM" id="CLU_2301232_0_0_7"/>
<name>C0QLK8_DESAH</name>
<feature type="compositionally biased region" description="Gly residues" evidence="2">
    <location>
        <begin position="23"/>
        <end position="41"/>
    </location>
</feature>
<feature type="region of interest" description="Disordered" evidence="2">
    <location>
        <begin position="1"/>
        <end position="41"/>
    </location>
</feature>
<sequence length="100" mass="10258">MGVCANGPMADSSNLGTPSYRGMGMGFRRGRGAGQGRGMGMGMGPFGGRGYGPAYMGAGQPGNVQTGTMETLRLRAEMLESELSSIKEALATLSKSSDTE</sequence>
<gene>
    <name evidence="3" type="ordered locus">HRM2_32330</name>
</gene>
<evidence type="ECO:0000313" key="4">
    <source>
        <dbReference type="Proteomes" id="UP000000442"/>
    </source>
</evidence>
<accession>C0QLK8</accession>
<organism evidence="3 4">
    <name type="scientific">Desulforapulum autotrophicum (strain ATCC 43914 / DSM 3382 / VKM B-1955 / HRM2)</name>
    <name type="common">Desulfobacterium autotrophicum</name>
    <dbReference type="NCBI Taxonomy" id="177437"/>
    <lineage>
        <taxon>Bacteria</taxon>
        <taxon>Pseudomonadati</taxon>
        <taxon>Thermodesulfobacteriota</taxon>
        <taxon>Desulfobacteria</taxon>
        <taxon>Desulfobacterales</taxon>
        <taxon>Desulfobacteraceae</taxon>
        <taxon>Desulforapulum</taxon>
    </lineage>
</organism>
<evidence type="ECO:0000313" key="3">
    <source>
        <dbReference type="EMBL" id="ACN16312.1"/>
    </source>
</evidence>
<keyword evidence="4" id="KW-1185">Reference proteome</keyword>
<protein>
    <recommendedName>
        <fullName evidence="5">DUF5320 domain-containing protein</fullName>
    </recommendedName>
</protein>
<dbReference type="Proteomes" id="UP000000442">
    <property type="component" value="Chromosome"/>
</dbReference>
<evidence type="ECO:0000256" key="2">
    <source>
        <dbReference type="SAM" id="MobiDB-lite"/>
    </source>
</evidence>
<proteinExistence type="predicted"/>
<dbReference type="AlphaFoldDB" id="C0QLK8"/>
<dbReference type="EMBL" id="CP001087">
    <property type="protein sequence ID" value="ACN16312.1"/>
    <property type="molecule type" value="Genomic_DNA"/>
</dbReference>